<sequence>IIEDYIPNIYSLHIHILFDYGLLKHRIENLVKTMTMNVNSNDNFIAYNPDDKYYEQNISTPIFLEQHFVIFLRIMHLTNQLELLMNAVNFNINHNALDGLLVILKKKFQHYHNFLKIHVCLTTINPGLYYHFGLKSAILEHFKYISSNNIDVIKIVIGIDGLPISKSSASQLWPILAIIPRYINMK</sequence>
<dbReference type="AlphaFoldDB" id="A0A6G0VNS1"/>
<organism evidence="1 2">
    <name type="scientific">Aphis craccivora</name>
    <name type="common">Cowpea aphid</name>
    <dbReference type="NCBI Taxonomy" id="307492"/>
    <lineage>
        <taxon>Eukaryota</taxon>
        <taxon>Metazoa</taxon>
        <taxon>Ecdysozoa</taxon>
        <taxon>Arthropoda</taxon>
        <taxon>Hexapoda</taxon>
        <taxon>Insecta</taxon>
        <taxon>Pterygota</taxon>
        <taxon>Neoptera</taxon>
        <taxon>Paraneoptera</taxon>
        <taxon>Hemiptera</taxon>
        <taxon>Sternorrhyncha</taxon>
        <taxon>Aphidomorpha</taxon>
        <taxon>Aphidoidea</taxon>
        <taxon>Aphididae</taxon>
        <taxon>Aphidini</taxon>
        <taxon>Aphis</taxon>
        <taxon>Aphis</taxon>
    </lineage>
</organism>
<accession>A0A6G0VNS1</accession>
<protein>
    <submittedName>
        <fullName evidence="1">Uncharacterized protein</fullName>
    </submittedName>
</protein>
<proteinExistence type="predicted"/>
<keyword evidence="2" id="KW-1185">Reference proteome</keyword>
<evidence type="ECO:0000313" key="2">
    <source>
        <dbReference type="Proteomes" id="UP000478052"/>
    </source>
</evidence>
<reference evidence="1 2" key="1">
    <citation type="submission" date="2019-08" db="EMBL/GenBank/DDBJ databases">
        <title>Whole genome of Aphis craccivora.</title>
        <authorList>
            <person name="Voronova N.V."/>
            <person name="Shulinski R.S."/>
            <person name="Bandarenka Y.V."/>
            <person name="Zhorov D.G."/>
            <person name="Warner D."/>
        </authorList>
    </citation>
    <scope>NUCLEOTIDE SEQUENCE [LARGE SCALE GENOMIC DNA]</scope>
    <source>
        <strain evidence="1">180601</strain>
        <tissue evidence="1">Whole Body</tissue>
    </source>
</reference>
<dbReference type="EMBL" id="VUJU01014575">
    <property type="protein sequence ID" value="KAF0701785.1"/>
    <property type="molecule type" value="Genomic_DNA"/>
</dbReference>
<evidence type="ECO:0000313" key="1">
    <source>
        <dbReference type="EMBL" id="KAF0701785.1"/>
    </source>
</evidence>
<feature type="non-terminal residue" evidence="1">
    <location>
        <position position="186"/>
    </location>
</feature>
<feature type="non-terminal residue" evidence="1">
    <location>
        <position position="1"/>
    </location>
</feature>
<name>A0A6G0VNS1_APHCR</name>
<gene>
    <name evidence="1" type="ORF">FWK35_00029272</name>
</gene>
<dbReference type="Proteomes" id="UP000478052">
    <property type="component" value="Unassembled WGS sequence"/>
</dbReference>
<comment type="caution">
    <text evidence="1">The sequence shown here is derived from an EMBL/GenBank/DDBJ whole genome shotgun (WGS) entry which is preliminary data.</text>
</comment>